<dbReference type="CDD" id="cd03191">
    <property type="entry name" value="GST_C_Zeta"/>
    <property type="match status" value="1"/>
</dbReference>
<reference evidence="4 5" key="1">
    <citation type="submission" date="2018-05" db="EMBL/GenBank/DDBJ databases">
        <title>Genomic Encyclopedia of Type Strains, Phase IV (KMG-IV): sequencing the most valuable type-strain genomes for metagenomic binning, comparative biology and taxonomic classification.</title>
        <authorList>
            <person name="Goeker M."/>
        </authorList>
    </citation>
    <scope>NUCLEOTIDE SEQUENCE [LARGE SCALE GENOMIC DNA]</scope>
    <source>
        <strain evidence="4 5">DSM 19792</strain>
    </source>
</reference>
<feature type="domain" description="GST N-terminal" evidence="2">
    <location>
        <begin position="1"/>
        <end position="87"/>
    </location>
</feature>
<organism evidence="4 5">
    <name type="scientific">Undibacterium pigrum</name>
    <dbReference type="NCBI Taxonomy" id="401470"/>
    <lineage>
        <taxon>Bacteria</taxon>
        <taxon>Pseudomonadati</taxon>
        <taxon>Pseudomonadota</taxon>
        <taxon>Betaproteobacteria</taxon>
        <taxon>Burkholderiales</taxon>
        <taxon>Oxalobacteraceae</taxon>
        <taxon>Undibacterium</taxon>
    </lineage>
</organism>
<dbReference type="PROSITE" id="PS50405">
    <property type="entry name" value="GST_CTER"/>
    <property type="match status" value="1"/>
</dbReference>
<evidence type="ECO:0000313" key="5">
    <source>
        <dbReference type="Proteomes" id="UP000247792"/>
    </source>
</evidence>
<dbReference type="GO" id="GO:0005737">
    <property type="term" value="C:cytoplasm"/>
    <property type="evidence" value="ECO:0007669"/>
    <property type="project" value="InterPro"/>
</dbReference>
<dbReference type="InterPro" id="IPR040079">
    <property type="entry name" value="Glutathione_S-Trfase"/>
</dbReference>
<dbReference type="PROSITE" id="PS50404">
    <property type="entry name" value="GST_NTER"/>
    <property type="match status" value="1"/>
</dbReference>
<dbReference type="InterPro" id="IPR036249">
    <property type="entry name" value="Thioredoxin-like_sf"/>
</dbReference>
<dbReference type="InterPro" id="IPR036282">
    <property type="entry name" value="Glutathione-S-Trfase_C_sf"/>
</dbReference>
<comment type="similarity">
    <text evidence="1">Belongs to the GST superfamily. Zeta family.</text>
</comment>
<dbReference type="Proteomes" id="UP000247792">
    <property type="component" value="Unassembled WGS sequence"/>
</dbReference>
<dbReference type="SFLD" id="SFLDG00358">
    <property type="entry name" value="Main_(cytGST)"/>
    <property type="match status" value="1"/>
</dbReference>
<dbReference type="InterPro" id="IPR034333">
    <property type="entry name" value="GST_Zeta_N"/>
</dbReference>
<keyword evidence="4" id="KW-0413">Isomerase</keyword>
<dbReference type="GO" id="GO:0004364">
    <property type="term" value="F:glutathione transferase activity"/>
    <property type="evidence" value="ECO:0007669"/>
    <property type="project" value="TreeGrafter"/>
</dbReference>
<accession>A0A318IM02</accession>
<gene>
    <name evidence="4" type="ORF">DFR42_12212</name>
</gene>
<dbReference type="Gene3D" id="1.20.1050.10">
    <property type="match status" value="1"/>
</dbReference>
<dbReference type="Pfam" id="PF13409">
    <property type="entry name" value="GST_N_2"/>
    <property type="match status" value="1"/>
</dbReference>
<evidence type="ECO:0000313" key="4">
    <source>
        <dbReference type="EMBL" id="PXX35232.1"/>
    </source>
</evidence>
<dbReference type="GO" id="GO:0006559">
    <property type="term" value="P:L-phenylalanine catabolic process"/>
    <property type="evidence" value="ECO:0007669"/>
    <property type="project" value="TreeGrafter"/>
</dbReference>
<dbReference type="Gene3D" id="3.40.30.10">
    <property type="entry name" value="Glutaredoxin"/>
    <property type="match status" value="1"/>
</dbReference>
<dbReference type="InterPro" id="IPR005955">
    <property type="entry name" value="GST_Zeta"/>
</dbReference>
<name>A0A318IM02_9BURK</name>
<dbReference type="SUPFAM" id="SSF47616">
    <property type="entry name" value="GST C-terminal domain-like"/>
    <property type="match status" value="1"/>
</dbReference>
<dbReference type="PANTHER" id="PTHR42673:SF21">
    <property type="entry name" value="GLUTATHIONE S-TRANSFERASE YFCF"/>
    <property type="match status" value="1"/>
</dbReference>
<dbReference type="InterPro" id="IPR010987">
    <property type="entry name" value="Glutathione-S-Trfase_C-like"/>
</dbReference>
<evidence type="ECO:0000259" key="2">
    <source>
        <dbReference type="PROSITE" id="PS50404"/>
    </source>
</evidence>
<dbReference type="GO" id="GO:0006749">
    <property type="term" value="P:glutathione metabolic process"/>
    <property type="evidence" value="ECO:0007669"/>
    <property type="project" value="TreeGrafter"/>
</dbReference>
<dbReference type="InterPro" id="IPR034330">
    <property type="entry name" value="GST_Zeta_C"/>
</dbReference>
<dbReference type="GO" id="GO:0016034">
    <property type="term" value="F:maleylacetoacetate isomerase activity"/>
    <property type="evidence" value="ECO:0007669"/>
    <property type="project" value="TreeGrafter"/>
</dbReference>
<dbReference type="CDD" id="cd03042">
    <property type="entry name" value="GST_N_Zeta"/>
    <property type="match status" value="1"/>
</dbReference>
<dbReference type="FunFam" id="1.20.1050.10:FF:000017">
    <property type="entry name" value="Maleylacetoacetate isomerase"/>
    <property type="match status" value="1"/>
</dbReference>
<dbReference type="NCBIfam" id="TIGR01262">
    <property type="entry name" value="maiA"/>
    <property type="match status" value="1"/>
</dbReference>
<dbReference type="SFLD" id="SFLDS00019">
    <property type="entry name" value="Glutathione_Transferase_(cytos"/>
    <property type="match status" value="1"/>
</dbReference>
<feature type="domain" description="GST C-terminal" evidence="3">
    <location>
        <begin position="92"/>
        <end position="219"/>
    </location>
</feature>
<dbReference type="AlphaFoldDB" id="A0A318IM02"/>
<keyword evidence="5" id="KW-1185">Reference proteome</keyword>
<evidence type="ECO:0000256" key="1">
    <source>
        <dbReference type="ARBA" id="ARBA00010007"/>
    </source>
</evidence>
<dbReference type="SUPFAM" id="SSF52833">
    <property type="entry name" value="Thioredoxin-like"/>
    <property type="match status" value="1"/>
</dbReference>
<dbReference type="InterPro" id="IPR004045">
    <property type="entry name" value="Glutathione_S-Trfase_N"/>
</dbReference>
<protein>
    <submittedName>
        <fullName evidence="4">Maleylacetoacetate isomerase</fullName>
    </submittedName>
</protein>
<evidence type="ECO:0000259" key="3">
    <source>
        <dbReference type="PROSITE" id="PS50405"/>
    </source>
</evidence>
<comment type="caution">
    <text evidence="4">The sequence shown here is derived from an EMBL/GenBank/DDBJ whole genome shotgun (WGS) entry which is preliminary data.</text>
</comment>
<dbReference type="PANTHER" id="PTHR42673">
    <property type="entry name" value="MALEYLACETOACETATE ISOMERASE"/>
    <property type="match status" value="1"/>
</dbReference>
<proteinExistence type="inferred from homology"/>
<dbReference type="EMBL" id="QJKB01000022">
    <property type="protein sequence ID" value="PXX35232.1"/>
    <property type="molecule type" value="Genomic_DNA"/>
</dbReference>
<sequence>MMKLYGYFRSSASYRVRLALNLKGLDYEQTSVHLVKNGGEQLAPAFRALNPDALVPVLQDELDGEAATLTQSMAIIEYLDEVYPDVALLPAQAIDRAYVRSLALSIACEIHPVNNLRVLKYLSATLQVTDEQKNAWYRHWCETGLAILEQKLATDKRTGRFCFGDTPGFADCFLVPQIYNAQRFKCDLSGMPTLMRINQACIEHPAFIKAAPANQPDAE</sequence>